<evidence type="ECO:0000313" key="2">
    <source>
        <dbReference type="Proteomes" id="UP001302662"/>
    </source>
</evidence>
<organism evidence="1 2">
    <name type="scientific">Methanimicrococcus stummii</name>
    <dbReference type="NCBI Taxonomy" id="3028294"/>
    <lineage>
        <taxon>Archaea</taxon>
        <taxon>Methanobacteriati</taxon>
        <taxon>Methanobacteriota</taxon>
        <taxon>Stenosarchaea group</taxon>
        <taxon>Methanomicrobia</taxon>
        <taxon>Methanosarcinales</taxon>
        <taxon>Methanosarcinaceae</taxon>
        <taxon>Methanimicrococcus</taxon>
    </lineage>
</organism>
<protein>
    <submittedName>
        <fullName evidence="1">Uncharacterized protein</fullName>
    </submittedName>
</protein>
<gene>
    <name evidence="1" type="ORF">MmiEs2_10480</name>
</gene>
<dbReference type="GeneID" id="85197515"/>
<sequence>MNRQQELSFLLLDYLTDWTETESDLWTIEKSKEEIKLYGSDFDEPNDKLVKSCLRHFIFVINPWNEEAIPDLIKDMGFTKSEIDLYWEHLYL</sequence>
<dbReference type="EMBL" id="CP131062">
    <property type="protein sequence ID" value="WNY28840.1"/>
    <property type="molecule type" value="Genomic_DNA"/>
</dbReference>
<dbReference type="Proteomes" id="UP001302662">
    <property type="component" value="Chromosome"/>
</dbReference>
<dbReference type="RefSeq" id="WP_316558844.1">
    <property type="nucleotide sequence ID" value="NZ_CP131062.1"/>
</dbReference>
<accession>A0AA96VAQ7</accession>
<keyword evidence="2" id="KW-1185">Reference proteome</keyword>
<evidence type="ECO:0000313" key="1">
    <source>
        <dbReference type="EMBL" id="WNY28840.1"/>
    </source>
</evidence>
<proteinExistence type="predicted"/>
<dbReference type="KEGG" id="mees:MmiEs2_10480"/>
<name>A0AA96VAQ7_9EURY</name>
<dbReference type="AlphaFoldDB" id="A0AA96VAQ7"/>
<reference evidence="1 2" key="1">
    <citation type="submission" date="2023-07" db="EMBL/GenBank/DDBJ databases">
        <title>Closed genome sequence of Methanimicrococcus sp. Es2.</title>
        <authorList>
            <person name="Protasov E."/>
            <person name="Platt K."/>
            <person name="Reeh H."/>
            <person name="Poehlein A."/>
            <person name="Daniel R."/>
            <person name="Brune A."/>
        </authorList>
    </citation>
    <scope>NUCLEOTIDE SEQUENCE [LARGE SCALE GENOMIC DNA]</scope>
    <source>
        <strain evidence="1 2">Es2</strain>
    </source>
</reference>